<evidence type="ECO:0000256" key="3">
    <source>
        <dbReference type="ARBA" id="ARBA00012142"/>
    </source>
</evidence>
<evidence type="ECO:0000256" key="2">
    <source>
        <dbReference type="ARBA" id="ARBA00008663"/>
    </source>
</evidence>
<dbReference type="GO" id="GO:0005524">
    <property type="term" value="F:ATP binding"/>
    <property type="evidence" value="ECO:0007669"/>
    <property type="project" value="UniProtKB-KW"/>
</dbReference>
<keyword evidence="10" id="KW-0324">Glycolysis</keyword>
<dbReference type="InterPro" id="IPR040442">
    <property type="entry name" value="Pyrv_kinase-like_dom_sf"/>
</dbReference>
<dbReference type="GO" id="GO:0030955">
    <property type="term" value="F:potassium ion binding"/>
    <property type="evidence" value="ECO:0007669"/>
    <property type="project" value="InterPro"/>
</dbReference>
<evidence type="ECO:0000256" key="10">
    <source>
        <dbReference type="ARBA" id="ARBA00023152"/>
    </source>
</evidence>
<reference evidence="13" key="1">
    <citation type="submission" date="2018-05" db="EMBL/GenBank/DDBJ databases">
        <authorList>
            <person name="Lanie J.A."/>
            <person name="Ng W.-L."/>
            <person name="Kazmierczak K.M."/>
            <person name="Andrzejewski T.M."/>
            <person name="Davidsen T.M."/>
            <person name="Wayne K.J."/>
            <person name="Tettelin H."/>
            <person name="Glass J.I."/>
            <person name="Rusch D."/>
            <person name="Podicherti R."/>
            <person name="Tsui H.-C.T."/>
            <person name="Winkler M.E."/>
        </authorList>
    </citation>
    <scope>NUCLEOTIDE SEQUENCE</scope>
</reference>
<keyword evidence="5" id="KW-0479">Metal-binding</keyword>
<evidence type="ECO:0000256" key="11">
    <source>
        <dbReference type="ARBA" id="ARBA00023317"/>
    </source>
</evidence>
<evidence type="ECO:0000256" key="4">
    <source>
        <dbReference type="ARBA" id="ARBA00022679"/>
    </source>
</evidence>
<evidence type="ECO:0000259" key="12">
    <source>
        <dbReference type="Pfam" id="PF00224"/>
    </source>
</evidence>
<dbReference type="Gene3D" id="3.20.20.60">
    <property type="entry name" value="Phosphoenolpyruvate-binding domains"/>
    <property type="match status" value="1"/>
</dbReference>
<dbReference type="AlphaFoldDB" id="A0A382QC12"/>
<dbReference type="SUPFAM" id="SSF51621">
    <property type="entry name" value="Phosphoenolpyruvate/pyruvate domain"/>
    <property type="match status" value="1"/>
</dbReference>
<evidence type="ECO:0000256" key="7">
    <source>
        <dbReference type="ARBA" id="ARBA00022777"/>
    </source>
</evidence>
<keyword evidence="6" id="KW-0547">Nucleotide-binding</keyword>
<keyword evidence="7" id="KW-0418">Kinase</keyword>
<keyword evidence="9" id="KW-0460">Magnesium</keyword>
<dbReference type="GO" id="GO:0000287">
    <property type="term" value="F:magnesium ion binding"/>
    <property type="evidence" value="ECO:0007669"/>
    <property type="project" value="InterPro"/>
</dbReference>
<dbReference type="EMBL" id="UINC01113053">
    <property type="protein sequence ID" value="SVC82415.1"/>
    <property type="molecule type" value="Genomic_DNA"/>
</dbReference>
<dbReference type="PANTHER" id="PTHR11817">
    <property type="entry name" value="PYRUVATE KINASE"/>
    <property type="match status" value="1"/>
</dbReference>
<evidence type="ECO:0000256" key="8">
    <source>
        <dbReference type="ARBA" id="ARBA00022840"/>
    </source>
</evidence>
<dbReference type="GO" id="GO:0016301">
    <property type="term" value="F:kinase activity"/>
    <property type="evidence" value="ECO:0007669"/>
    <property type="project" value="UniProtKB-KW"/>
</dbReference>
<evidence type="ECO:0000256" key="6">
    <source>
        <dbReference type="ARBA" id="ARBA00022741"/>
    </source>
</evidence>
<feature type="non-terminal residue" evidence="13">
    <location>
        <position position="54"/>
    </location>
</feature>
<feature type="domain" description="Pyruvate kinase barrel" evidence="12">
    <location>
        <begin position="3"/>
        <end position="53"/>
    </location>
</feature>
<keyword evidence="11" id="KW-0670">Pyruvate</keyword>
<accession>A0A382QC12</accession>
<proteinExistence type="inferred from homology"/>
<dbReference type="GO" id="GO:0004743">
    <property type="term" value="F:pyruvate kinase activity"/>
    <property type="evidence" value="ECO:0007669"/>
    <property type="project" value="UniProtKB-EC"/>
</dbReference>
<evidence type="ECO:0000256" key="1">
    <source>
        <dbReference type="ARBA" id="ARBA00004997"/>
    </source>
</evidence>
<dbReference type="InterPro" id="IPR001697">
    <property type="entry name" value="Pyr_Knase"/>
</dbReference>
<keyword evidence="4" id="KW-0808">Transferase</keyword>
<evidence type="ECO:0000313" key="13">
    <source>
        <dbReference type="EMBL" id="SVC82415.1"/>
    </source>
</evidence>
<dbReference type="Pfam" id="PF00224">
    <property type="entry name" value="PK"/>
    <property type="match status" value="1"/>
</dbReference>
<dbReference type="EC" id="2.7.1.40" evidence="3"/>
<comment type="pathway">
    <text evidence="1">Carbohydrate degradation; glycolysis; pyruvate from D-glyceraldehyde 3-phosphate: step 5/5.</text>
</comment>
<comment type="similarity">
    <text evidence="2">Belongs to the pyruvate kinase family.</text>
</comment>
<evidence type="ECO:0000256" key="5">
    <source>
        <dbReference type="ARBA" id="ARBA00022723"/>
    </source>
</evidence>
<organism evidence="13">
    <name type="scientific">marine metagenome</name>
    <dbReference type="NCBI Taxonomy" id="408172"/>
    <lineage>
        <taxon>unclassified sequences</taxon>
        <taxon>metagenomes</taxon>
        <taxon>ecological metagenomes</taxon>
    </lineage>
</organism>
<sequence length="54" mass="6045">MARRTKIIATIGPASDKEETLRDLIRAGMDVARLGLAHNTIDEAAERMARIRRI</sequence>
<dbReference type="InterPro" id="IPR015813">
    <property type="entry name" value="Pyrv/PenolPyrv_kinase-like_dom"/>
</dbReference>
<gene>
    <name evidence="13" type="ORF">METZ01_LOCUS335269</name>
</gene>
<evidence type="ECO:0000256" key="9">
    <source>
        <dbReference type="ARBA" id="ARBA00022842"/>
    </source>
</evidence>
<name>A0A382QC12_9ZZZZ</name>
<protein>
    <recommendedName>
        <fullName evidence="3">pyruvate kinase</fullName>
        <ecNumber evidence="3">2.7.1.40</ecNumber>
    </recommendedName>
</protein>
<keyword evidence="8" id="KW-0067">ATP-binding</keyword>
<dbReference type="InterPro" id="IPR015793">
    <property type="entry name" value="Pyrv_Knase_brl"/>
</dbReference>